<dbReference type="PANTHER" id="PTHR46908">
    <property type="entry name" value="CUBILIN-LIKE PROTEIN"/>
    <property type="match status" value="1"/>
</dbReference>
<proteinExistence type="predicted"/>
<evidence type="ECO:0000256" key="2">
    <source>
        <dbReference type="PROSITE-ProRule" id="PRU00059"/>
    </source>
</evidence>
<dbReference type="SMART" id="SM00042">
    <property type="entry name" value="CUB"/>
    <property type="match status" value="1"/>
</dbReference>
<protein>
    <submittedName>
        <fullName evidence="4">CUB and sushi domain-containing protein 2</fullName>
    </submittedName>
</protein>
<gene>
    <name evidence="4" type="ORF">D4764_21G0002460</name>
</gene>
<comment type="caution">
    <text evidence="4">The sequence shown here is derived from an EMBL/GenBank/DDBJ whole genome shotgun (WGS) entry which is preliminary data.</text>
</comment>
<dbReference type="Pfam" id="PF00431">
    <property type="entry name" value="CUB"/>
    <property type="match status" value="1"/>
</dbReference>
<name>A0A5C6NE29_9TELE</name>
<dbReference type="Proteomes" id="UP000324091">
    <property type="component" value="Chromosome 21"/>
</dbReference>
<dbReference type="InterPro" id="IPR052129">
    <property type="entry name" value="Spermadhesin-Link_domain"/>
</dbReference>
<evidence type="ECO:0000259" key="3">
    <source>
        <dbReference type="PROSITE" id="PS01180"/>
    </source>
</evidence>
<evidence type="ECO:0000313" key="4">
    <source>
        <dbReference type="EMBL" id="TWW65346.1"/>
    </source>
</evidence>
<evidence type="ECO:0000256" key="1">
    <source>
        <dbReference type="ARBA" id="ARBA00023157"/>
    </source>
</evidence>
<feature type="domain" description="CUB" evidence="3">
    <location>
        <begin position="58"/>
        <end position="127"/>
    </location>
</feature>
<keyword evidence="1" id="KW-1015">Disulfide bond</keyword>
<sequence>MTTAWNQDGATGPECACKKGDGVRIFALMKAGVQAHHWSRVLLLYVGLLATSAKAQNCSYTLHSPNGTIQSPGYPYGYPNYANCTWVIVAAEHNRIQLVFQGFALEEDFDILSVYDGTPSPGNLRTR</sequence>
<comment type="caution">
    <text evidence="2">Lacks conserved residue(s) required for the propagation of feature annotation.</text>
</comment>
<reference evidence="4 5" key="1">
    <citation type="submission" date="2019-04" db="EMBL/GenBank/DDBJ databases">
        <title>Chromosome genome assembly for Takifugu flavidus.</title>
        <authorList>
            <person name="Xiao S."/>
        </authorList>
    </citation>
    <scope>NUCLEOTIDE SEQUENCE [LARGE SCALE GENOMIC DNA]</scope>
    <source>
        <strain evidence="4">HTHZ2018</strain>
        <tissue evidence="4">Muscle</tissue>
    </source>
</reference>
<dbReference type="PANTHER" id="PTHR46908:SF8">
    <property type="entry name" value="C-TYPE LECTIN DOMAIN-CONTAINING PROTEIN"/>
    <property type="match status" value="1"/>
</dbReference>
<accession>A0A5C6NE29</accession>
<dbReference type="Gene3D" id="2.60.120.290">
    <property type="entry name" value="Spermadhesin, CUB domain"/>
    <property type="match status" value="1"/>
</dbReference>
<dbReference type="PROSITE" id="PS01180">
    <property type="entry name" value="CUB"/>
    <property type="match status" value="1"/>
</dbReference>
<dbReference type="SUPFAM" id="SSF49854">
    <property type="entry name" value="Spermadhesin, CUB domain"/>
    <property type="match status" value="1"/>
</dbReference>
<dbReference type="InterPro" id="IPR000859">
    <property type="entry name" value="CUB_dom"/>
</dbReference>
<dbReference type="EMBL" id="RHFK02000014">
    <property type="protein sequence ID" value="TWW65346.1"/>
    <property type="molecule type" value="Genomic_DNA"/>
</dbReference>
<keyword evidence="5" id="KW-1185">Reference proteome</keyword>
<dbReference type="InterPro" id="IPR035914">
    <property type="entry name" value="Sperma_CUB_dom_sf"/>
</dbReference>
<dbReference type="AlphaFoldDB" id="A0A5C6NE29"/>
<organism evidence="4 5">
    <name type="scientific">Takifugu flavidus</name>
    <name type="common">sansaifugu</name>
    <dbReference type="NCBI Taxonomy" id="433684"/>
    <lineage>
        <taxon>Eukaryota</taxon>
        <taxon>Metazoa</taxon>
        <taxon>Chordata</taxon>
        <taxon>Craniata</taxon>
        <taxon>Vertebrata</taxon>
        <taxon>Euteleostomi</taxon>
        <taxon>Actinopterygii</taxon>
        <taxon>Neopterygii</taxon>
        <taxon>Teleostei</taxon>
        <taxon>Neoteleostei</taxon>
        <taxon>Acanthomorphata</taxon>
        <taxon>Eupercaria</taxon>
        <taxon>Tetraodontiformes</taxon>
        <taxon>Tetradontoidea</taxon>
        <taxon>Tetraodontidae</taxon>
        <taxon>Takifugu</taxon>
    </lineage>
</organism>
<evidence type="ECO:0000313" key="5">
    <source>
        <dbReference type="Proteomes" id="UP000324091"/>
    </source>
</evidence>
<dbReference type="CDD" id="cd00041">
    <property type="entry name" value="CUB"/>
    <property type="match status" value="1"/>
</dbReference>